<evidence type="ECO:0000313" key="1">
    <source>
        <dbReference type="EMBL" id="MFD2905841.1"/>
    </source>
</evidence>
<dbReference type="InterPro" id="IPR018490">
    <property type="entry name" value="cNMP-bd_dom_sf"/>
</dbReference>
<keyword evidence="2" id="KW-1185">Reference proteome</keyword>
<proteinExistence type="predicted"/>
<dbReference type="EMBL" id="JBHUPE010000007">
    <property type="protein sequence ID" value="MFD2905841.1"/>
    <property type="molecule type" value="Genomic_DNA"/>
</dbReference>
<dbReference type="SUPFAM" id="SSF51206">
    <property type="entry name" value="cAMP-binding domain-like"/>
    <property type="match status" value="1"/>
</dbReference>
<evidence type="ECO:0000313" key="2">
    <source>
        <dbReference type="Proteomes" id="UP001597509"/>
    </source>
</evidence>
<dbReference type="InterPro" id="IPR014710">
    <property type="entry name" value="RmlC-like_jellyroll"/>
</dbReference>
<name>A0ABW5Z0X0_9SPHI</name>
<organism evidence="1 2">
    <name type="scientific">Sphingobacterium anhuiense</name>
    <dbReference type="NCBI Taxonomy" id="493780"/>
    <lineage>
        <taxon>Bacteria</taxon>
        <taxon>Pseudomonadati</taxon>
        <taxon>Bacteroidota</taxon>
        <taxon>Sphingobacteriia</taxon>
        <taxon>Sphingobacteriales</taxon>
        <taxon>Sphingobacteriaceae</taxon>
        <taxon>Sphingobacterium</taxon>
    </lineage>
</organism>
<dbReference type="RefSeq" id="WP_380922707.1">
    <property type="nucleotide sequence ID" value="NZ_JBHUPE010000007.1"/>
</dbReference>
<gene>
    <name evidence="1" type="ORF">ACFS6I_18075</name>
</gene>
<dbReference type="Proteomes" id="UP001597509">
    <property type="component" value="Unassembled WGS sequence"/>
</dbReference>
<sequence>MKNATILHQQAIELLLKHWSKYAKIKKSHFNWLLNNSTYHRLSTRGVLYEAGSRDKFVFIVCDGLIARIYEDEESEKTKIFSVALPGMALMTTEHLYSDSPSQGHIVGIRPSHILALPYATVHKHKKKDAKVETLVDVLNSKKKKQLVQLRRLSLILNPSERYLSFYTHMPILRAILSQREIAMLLSISRSTIQRANRRIL</sequence>
<reference evidence="2" key="1">
    <citation type="journal article" date="2019" name="Int. J. Syst. Evol. Microbiol.">
        <title>The Global Catalogue of Microorganisms (GCM) 10K type strain sequencing project: providing services to taxonomists for standard genome sequencing and annotation.</title>
        <authorList>
            <consortium name="The Broad Institute Genomics Platform"/>
            <consortium name="The Broad Institute Genome Sequencing Center for Infectious Disease"/>
            <person name="Wu L."/>
            <person name="Ma J."/>
        </authorList>
    </citation>
    <scope>NUCLEOTIDE SEQUENCE [LARGE SCALE GENOMIC DNA]</scope>
    <source>
        <strain evidence="2">KCTC 22209</strain>
    </source>
</reference>
<protein>
    <submittedName>
        <fullName evidence="1">Crp/Fnr family transcriptional regulator</fullName>
    </submittedName>
</protein>
<dbReference type="Gene3D" id="2.60.120.10">
    <property type="entry name" value="Jelly Rolls"/>
    <property type="match status" value="1"/>
</dbReference>
<accession>A0ABW5Z0X0</accession>
<comment type="caution">
    <text evidence="1">The sequence shown here is derived from an EMBL/GenBank/DDBJ whole genome shotgun (WGS) entry which is preliminary data.</text>
</comment>